<accession>A0AA40BVW5</accession>
<keyword evidence="1" id="KW-1133">Transmembrane helix</keyword>
<evidence type="ECO:0000256" key="1">
    <source>
        <dbReference type="SAM" id="Phobius"/>
    </source>
</evidence>
<keyword evidence="3" id="KW-1185">Reference proteome</keyword>
<comment type="caution">
    <text evidence="2">The sequence shown here is derived from an EMBL/GenBank/DDBJ whole genome shotgun (WGS) entry which is preliminary data.</text>
</comment>
<organism evidence="2 3">
    <name type="scientific">Bombardia bombarda</name>
    <dbReference type="NCBI Taxonomy" id="252184"/>
    <lineage>
        <taxon>Eukaryota</taxon>
        <taxon>Fungi</taxon>
        <taxon>Dikarya</taxon>
        <taxon>Ascomycota</taxon>
        <taxon>Pezizomycotina</taxon>
        <taxon>Sordariomycetes</taxon>
        <taxon>Sordariomycetidae</taxon>
        <taxon>Sordariales</taxon>
        <taxon>Lasiosphaeriaceae</taxon>
        <taxon>Bombardia</taxon>
    </lineage>
</organism>
<reference evidence="2" key="1">
    <citation type="submission" date="2023-06" db="EMBL/GenBank/DDBJ databases">
        <title>Genome-scale phylogeny and comparative genomics of the fungal order Sordariales.</title>
        <authorList>
            <consortium name="Lawrence Berkeley National Laboratory"/>
            <person name="Hensen N."/>
            <person name="Bonometti L."/>
            <person name="Westerberg I."/>
            <person name="Brannstrom I.O."/>
            <person name="Guillou S."/>
            <person name="Cros-Aarteil S."/>
            <person name="Calhoun S."/>
            <person name="Haridas S."/>
            <person name="Kuo A."/>
            <person name="Mondo S."/>
            <person name="Pangilinan J."/>
            <person name="Riley R."/>
            <person name="LaButti K."/>
            <person name="Andreopoulos B."/>
            <person name="Lipzen A."/>
            <person name="Chen C."/>
            <person name="Yanf M."/>
            <person name="Daum C."/>
            <person name="Ng V."/>
            <person name="Clum A."/>
            <person name="Steindorff A."/>
            <person name="Ohm R."/>
            <person name="Martin F."/>
            <person name="Silar P."/>
            <person name="Natvig D."/>
            <person name="Lalanne C."/>
            <person name="Gautier V."/>
            <person name="Ament-velasquez S.L."/>
            <person name="Kruys A."/>
            <person name="Hutchinson M.I."/>
            <person name="Powell A.J."/>
            <person name="Barry K."/>
            <person name="Miller A.N."/>
            <person name="Grigoriev I.V."/>
            <person name="Debuchy R."/>
            <person name="Gladieux P."/>
            <person name="Thoren M.H."/>
            <person name="Johannesson H."/>
        </authorList>
    </citation>
    <scope>NUCLEOTIDE SEQUENCE</scope>
    <source>
        <strain evidence="2">SMH3391-2</strain>
    </source>
</reference>
<dbReference type="EMBL" id="JAULSR010000006">
    <property type="protein sequence ID" value="KAK0615681.1"/>
    <property type="molecule type" value="Genomic_DNA"/>
</dbReference>
<keyword evidence="1" id="KW-0472">Membrane</keyword>
<evidence type="ECO:0000313" key="3">
    <source>
        <dbReference type="Proteomes" id="UP001174934"/>
    </source>
</evidence>
<sequence length="412" mass="47226">MVTAFPLKHIHIGELKTLCHVLWDWNLCRDCQSTSSRAQQQCSDASCPWGQRGERLEPFFEFYRDLTGSYVPDFFGEEDQALRGHRDLFDIVLVLRRYGNELNLDECKRAHFSIRKIREDGKLNVALDDQSRAFQLASRVMTMTEFTCAQEGAVVDHGDGNELGRRRSASCVWQPDRRLEETISDAFPVCVHPSLQDSDAHAMAIKTSLTAVNLTRIAGLKIERTSNLRDHLKLDQPTGVVQVFHHTSILKEHLLSSKGYQDNPESSMKMACLPRLLALETLYTMQLLFPQEDKSRALLRNLVSKHKFDPDNLRFGTALYELPDEKDKALRFSSWGSRLMDLYDEMENPKPRRGLDLWLERRSKSRHVMMATIAGVIAAVILGILTLCVSILQAWIAWQQWKEQSPVGQRQN</sequence>
<feature type="transmembrane region" description="Helical" evidence="1">
    <location>
        <begin position="368"/>
        <end position="396"/>
    </location>
</feature>
<gene>
    <name evidence="2" type="ORF">B0T17DRAFT_538788</name>
</gene>
<dbReference type="Proteomes" id="UP001174934">
    <property type="component" value="Unassembled WGS sequence"/>
</dbReference>
<evidence type="ECO:0000313" key="2">
    <source>
        <dbReference type="EMBL" id="KAK0615681.1"/>
    </source>
</evidence>
<keyword evidence="1" id="KW-0812">Transmembrane</keyword>
<proteinExistence type="predicted"/>
<dbReference type="AlphaFoldDB" id="A0AA40BVW5"/>
<name>A0AA40BVW5_9PEZI</name>
<protein>
    <submittedName>
        <fullName evidence="2">Uncharacterized protein</fullName>
    </submittedName>
</protein>